<evidence type="ECO:0000313" key="2">
    <source>
        <dbReference type="Proteomes" id="UP000623301"/>
    </source>
</evidence>
<keyword evidence="2" id="KW-1185">Reference proteome</keyword>
<dbReference type="RefSeq" id="WP_198840014.1">
    <property type="nucleotide sequence ID" value="NZ_JAEHFJ010000001.1"/>
</dbReference>
<protein>
    <recommendedName>
        <fullName evidence="3">DUF4595 domain-containing protein</fullName>
    </recommendedName>
</protein>
<evidence type="ECO:0000313" key="1">
    <source>
        <dbReference type="EMBL" id="MBJ2173227.1"/>
    </source>
</evidence>
<organism evidence="1 2">
    <name type="scientific">Aureibaculum flavum</name>
    <dbReference type="NCBI Taxonomy" id="2795986"/>
    <lineage>
        <taxon>Bacteria</taxon>
        <taxon>Pseudomonadati</taxon>
        <taxon>Bacteroidota</taxon>
        <taxon>Flavobacteriia</taxon>
        <taxon>Flavobacteriales</taxon>
        <taxon>Flavobacteriaceae</taxon>
        <taxon>Aureibaculum</taxon>
    </lineage>
</organism>
<proteinExistence type="predicted"/>
<reference evidence="1 2" key="1">
    <citation type="submission" date="2020-12" db="EMBL/GenBank/DDBJ databases">
        <title>Aureibaculum luteum sp. nov. and Aureibaculum flavum sp. nov., novel members of the family Flavobacteriaceae isolated from Antarctic intertidal sediments.</title>
        <authorList>
            <person name="He X."/>
            <person name="Zhang X."/>
        </authorList>
    </citation>
    <scope>NUCLEOTIDE SEQUENCE [LARGE SCALE GENOMIC DNA]</scope>
    <source>
        <strain evidence="1 2">A20</strain>
    </source>
</reference>
<dbReference type="PROSITE" id="PS51257">
    <property type="entry name" value="PROKAR_LIPOPROTEIN"/>
    <property type="match status" value="1"/>
</dbReference>
<gene>
    <name evidence="1" type="ORF">JBL43_03205</name>
</gene>
<name>A0ABS0WMN1_9FLAO</name>
<dbReference type="Proteomes" id="UP000623301">
    <property type="component" value="Unassembled WGS sequence"/>
</dbReference>
<accession>A0ABS0WMN1</accession>
<comment type="caution">
    <text evidence="1">The sequence shown here is derived from an EMBL/GenBank/DDBJ whole genome shotgun (WGS) entry which is preliminary data.</text>
</comment>
<dbReference type="EMBL" id="JAEHFJ010000001">
    <property type="protein sequence ID" value="MBJ2173227.1"/>
    <property type="molecule type" value="Genomic_DNA"/>
</dbReference>
<evidence type="ECO:0008006" key="3">
    <source>
        <dbReference type="Google" id="ProtNLM"/>
    </source>
</evidence>
<sequence>MKTFENIILTILAITLFSCSKNDDAPRIENVRLIAYSIGANEYDLRYNDDGFLTRYKSLDVIYNGDNKIIQNGSFRYEYNGQGRVSKVTRTNRETTIVYNNSGLMATFNTVFRSTDRSKSTFEYDSQDRLTTIVEKGLDNTVYYKITLAYDAKDNIVQYLIEQTRDGLTYTELNVTNYTYDNKNNPNYNVLTKTGNTSVINMFPFISYLQIGNYASDAVFYNSKNNVLSSNSIYSDGSYNRINDYDYVYDENSYPISVEIEYTYPDEPERNTTSYKTWTYETF</sequence>